<gene>
    <name evidence="1" type="ORF">E2I14_10395</name>
</gene>
<dbReference type="EMBL" id="SMYL01000004">
    <property type="protein sequence ID" value="TDK65993.1"/>
    <property type="molecule type" value="Genomic_DNA"/>
</dbReference>
<keyword evidence="2" id="KW-1185">Reference proteome</keyword>
<comment type="caution">
    <text evidence="1">The sequence shown here is derived from an EMBL/GenBank/DDBJ whole genome shotgun (WGS) entry which is preliminary data.</text>
</comment>
<protein>
    <recommendedName>
        <fullName evidence="3">DUF2570 domain-containing protein</fullName>
    </recommendedName>
</protein>
<dbReference type="AlphaFoldDB" id="A0A4R5W1L8"/>
<sequence length="141" mass="14802">MSKTFWITIAAALIVFCLGAGAGWVAGSIDGRAVGRQLERADQSSKTITDITAIVDAHKKLIADANAASRAMRAALAARSATDDDATKELTNALTQTAANRVDCRFDDNVMRQLNAARDRAATSSASGIRYPLSNATSASQ</sequence>
<dbReference type="Proteomes" id="UP000294829">
    <property type="component" value="Unassembled WGS sequence"/>
</dbReference>
<evidence type="ECO:0000313" key="1">
    <source>
        <dbReference type="EMBL" id="TDK65993.1"/>
    </source>
</evidence>
<dbReference type="RefSeq" id="WP_133328143.1">
    <property type="nucleotide sequence ID" value="NZ_SMYL01000004.1"/>
</dbReference>
<evidence type="ECO:0000313" key="2">
    <source>
        <dbReference type="Proteomes" id="UP000294829"/>
    </source>
</evidence>
<name>A0A4R5W1L8_9BURK</name>
<proteinExistence type="predicted"/>
<evidence type="ECO:0008006" key="3">
    <source>
        <dbReference type="Google" id="ProtNLM"/>
    </source>
</evidence>
<accession>A0A4R5W1L8</accession>
<organism evidence="1 2">
    <name type="scientific">Sapientia aquatica</name>
    <dbReference type="NCBI Taxonomy" id="1549640"/>
    <lineage>
        <taxon>Bacteria</taxon>
        <taxon>Pseudomonadati</taxon>
        <taxon>Pseudomonadota</taxon>
        <taxon>Betaproteobacteria</taxon>
        <taxon>Burkholderiales</taxon>
        <taxon>Oxalobacteraceae</taxon>
        <taxon>Sapientia</taxon>
    </lineage>
</organism>
<reference evidence="1 2" key="1">
    <citation type="submission" date="2019-03" db="EMBL/GenBank/DDBJ databases">
        <title>Sapientia aquatica gen. nov., sp. nov., isolated from a crater lake.</title>
        <authorList>
            <person name="Felfoldi T."/>
            <person name="Szabo A."/>
            <person name="Toth E."/>
            <person name="Schumann P."/>
            <person name="Keki Z."/>
            <person name="Marialigeti K."/>
            <person name="Mathe I."/>
        </authorList>
    </citation>
    <scope>NUCLEOTIDE SEQUENCE [LARGE SCALE GENOMIC DNA]</scope>
    <source>
        <strain evidence="1 2">SA-152</strain>
    </source>
</reference>